<proteinExistence type="predicted"/>
<accession>A0AA50CLD5</accession>
<evidence type="ECO:0000313" key="1">
    <source>
        <dbReference type="EMBL" id="WLR98195.1"/>
    </source>
</evidence>
<sequence length="84" mass="9457">MPGSSIRAFLFPDFFQGLAMRILRNKPKETVICMMTTGRLNSGWAKGQQESRHGMAARNETFKRSGRLVGERKAFSRGIVRPAN</sequence>
<protein>
    <submittedName>
        <fullName evidence="1">Uncharacterized protein</fullName>
    </submittedName>
</protein>
<dbReference type="AlphaFoldDB" id="A0AA50CLD5"/>
<reference evidence="1 2" key="1">
    <citation type="submission" date="2023-08" db="EMBL/GenBank/DDBJ databases">
        <title>Pathogen: clinical or host-associated sample.</title>
        <authorList>
            <person name="Hergert J."/>
            <person name="Casey R."/>
            <person name="Wagner J."/>
            <person name="Young E.L."/>
            <person name="Oakeson K.F."/>
        </authorList>
    </citation>
    <scope>NUCLEOTIDE SEQUENCE [LARGE SCALE GENOMIC DNA]</scope>
    <source>
        <strain evidence="1 2">1760953</strain>
    </source>
</reference>
<gene>
    <name evidence="1" type="ORF">Q9313_03960</name>
</gene>
<dbReference type="RefSeq" id="WP_306037995.1">
    <property type="nucleotide sequence ID" value="NZ_CP132302.1"/>
</dbReference>
<evidence type="ECO:0000313" key="2">
    <source>
        <dbReference type="Proteomes" id="UP001234585"/>
    </source>
</evidence>
<dbReference type="EMBL" id="CP132302">
    <property type="protein sequence ID" value="WLR98195.1"/>
    <property type="molecule type" value="Genomic_DNA"/>
</dbReference>
<organism evidence="1 2">
    <name type="scientific">Shinella sumterensis</name>
    <dbReference type="NCBI Taxonomy" id="1967501"/>
    <lineage>
        <taxon>Bacteria</taxon>
        <taxon>Pseudomonadati</taxon>
        <taxon>Pseudomonadota</taxon>
        <taxon>Alphaproteobacteria</taxon>
        <taxon>Hyphomicrobiales</taxon>
        <taxon>Rhizobiaceae</taxon>
        <taxon>Shinella</taxon>
    </lineage>
</organism>
<dbReference type="Proteomes" id="UP001234585">
    <property type="component" value="Chromosome"/>
</dbReference>
<keyword evidence="2" id="KW-1185">Reference proteome</keyword>
<name>A0AA50CLD5_9HYPH</name>